<dbReference type="Proteomes" id="UP000190989">
    <property type="component" value="Unassembled WGS sequence"/>
</dbReference>
<reference evidence="3" key="1">
    <citation type="submission" date="2017-02" db="EMBL/GenBank/DDBJ databases">
        <authorList>
            <person name="Varghese N."/>
            <person name="Submissions S."/>
        </authorList>
    </citation>
    <scope>NUCLEOTIDE SEQUENCE [LARGE SCALE GENOMIC DNA]</scope>
    <source>
        <strain evidence="3">SM117</strain>
    </source>
</reference>
<dbReference type="STRING" id="428990.SAMN06295987_108108"/>
<feature type="region of interest" description="Disordered" evidence="1">
    <location>
        <begin position="1"/>
        <end position="30"/>
    </location>
</feature>
<evidence type="ECO:0000256" key="1">
    <source>
        <dbReference type="SAM" id="MobiDB-lite"/>
    </source>
</evidence>
<sequence length="89" mass="10638">MRRRKSKPERHWSDPIPLENTGKVEQSEPRTRYSRGLLNEIIDVWQPYYRERLTDEDAREIIENMVGFVRLLKHRQARTPHAGDSAHTD</sequence>
<dbReference type="AlphaFoldDB" id="A0A1U6IL47"/>
<evidence type="ECO:0000313" key="2">
    <source>
        <dbReference type="EMBL" id="SLK08731.1"/>
    </source>
</evidence>
<dbReference type="EMBL" id="FVZE01000008">
    <property type="protein sequence ID" value="SLK08731.1"/>
    <property type="molecule type" value="Genomic_DNA"/>
</dbReference>
<evidence type="ECO:0000313" key="3">
    <source>
        <dbReference type="Proteomes" id="UP000190989"/>
    </source>
</evidence>
<protein>
    <submittedName>
        <fullName evidence="2">Uncharacterized protein</fullName>
    </submittedName>
</protein>
<gene>
    <name evidence="2" type="ORF">SAMN06295987_108108</name>
</gene>
<keyword evidence="3" id="KW-1185">Reference proteome</keyword>
<accession>A0A1U6IL47</accession>
<name>A0A1U6IL47_9SPHN</name>
<proteinExistence type="predicted"/>
<organism evidence="2 3">
    <name type="scientific">Novosphingobium mathurense</name>
    <dbReference type="NCBI Taxonomy" id="428990"/>
    <lineage>
        <taxon>Bacteria</taxon>
        <taxon>Pseudomonadati</taxon>
        <taxon>Pseudomonadota</taxon>
        <taxon>Alphaproteobacteria</taxon>
        <taxon>Sphingomonadales</taxon>
        <taxon>Sphingomonadaceae</taxon>
        <taxon>Novosphingobium</taxon>
    </lineage>
</organism>